<keyword evidence="2 5" id="KW-0812">Transmembrane</keyword>
<keyword evidence="3 5" id="KW-1133">Transmembrane helix</keyword>
<dbReference type="GO" id="GO:0022857">
    <property type="term" value="F:transmembrane transporter activity"/>
    <property type="evidence" value="ECO:0007669"/>
    <property type="project" value="InterPro"/>
</dbReference>
<feature type="transmembrane region" description="Helical" evidence="5">
    <location>
        <begin position="102"/>
        <end position="124"/>
    </location>
</feature>
<dbReference type="PANTHER" id="PTHR23507">
    <property type="entry name" value="ZGC:174356"/>
    <property type="match status" value="1"/>
</dbReference>
<feature type="transmembrane region" description="Helical" evidence="5">
    <location>
        <begin position="352"/>
        <end position="373"/>
    </location>
</feature>
<protein>
    <recommendedName>
        <fullName evidence="8">Proton-coupled folate transporter</fullName>
    </recommendedName>
</protein>
<evidence type="ECO:0000256" key="1">
    <source>
        <dbReference type="ARBA" id="ARBA00004141"/>
    </source>
</evidence>
<reference evidence="6" key="1">
    <citation type="submission" date="2022-01" db="EMBL/GenBank/DDBJ databases">
        <authorList>
            <person name="King R."/>
        </authorList>
    </citation>
    <scope>NUCLEOTIDE SEQUENCE</scope>
</reference>
<feature type="transmembrane region" description="Helical" evidence="5">
    <location>
        <begin position="12"/>
        <end position="32"/>
    </location>
</feature>
<organism evidence="6 7">
    <name type="scientific">Psylliodes chrysocephalus</name>
    <dbReference type="NCBI Taxonomy" id="3402493"/>
    <lineage>
        <taxon>Eukaryota</taxon>
        <taxon>Metazoa</taxon>
        <taxon>Ecdysozoa</taxon>
        <taxon>Arthropoda</taxon>
        <taxon>Hexapoda</taxon>
        <taxon>Insecta</taxon>
        <taxon>Pterygota</taxon>
        <taxon>Neoptera</taxon>
        <taxon>Endopterygota</taxon>
        <taxon>Coleoptera</taxon>
        <taxon>Polyphaga</taxon>
        <taxon>Cucujiformia</taxon>
        <taxon>Chrysomeloidea</taxon>
        <taxon>Chrysomelidae</taxon>
        <taxon>Galerucinae</taxon>
        <taxon>Alticini</taxon>
        <taxon>Psylliodes</taxon>
    </lineage>
</organism>
<feature type="transmembrane region" description="Helical" evidence="5">
    <location>
        <begin position="136"/>
        <end position="156"/>
    </location>
</feature>
<evidence type="ECO:0000256" key="5">
    <source>
        <dbReference type="SAM" id="Phobius"/>
    </source>
</evidence>
<dbReference type="PANTHER" id="PTHR23507:SF39">
    <property type="entry name" value="GH23453P-RELATED"/>
    <property type="match status" value="1"/>
</dbReference>
<feature type="transmembrane region" description="Helical" evidence="5">
    <location>
        <begin position="257"/>
        <end position="277"/>
    </location>
</feature>
<dbReference type="Gene3D" id="1.20.1250.20">
    <property type="entry name" value="MFS general substrate transporter like domains"/>
    <property type="match status" value="1"/>
</dbReference>
<name>A0A9P0GH23_9CUCU</name>
<evidence type="ECO:0008006" key="8">
    <source>
        <dbReference type="Google" id="ProtNLM"/>
    </source>
</evidence>
<dbReference type="OrthoDB" id="430300at2759"/>
<keyword evidence="4 5" id="KW-0472">Membrane</keyword>
<comment type="subcellular location">
    <subcellularLocation>
        <location evidence="1">Membrane</location>
        <topology evidence="1">Multi-pass membrane protein</topology>
    </subcellularLocation>
</comment>
<dbReference type="EMBL" id="OV651816">
    <property type="protein sequence ID" value="CAH1109505.1"/>
    <property type="molecule type" value="Genomic_DNA"/>
</dbReference>
<evidence type="ECO:0000256" key="3">
    <source>
        <dbReference type="ARBA" id="ARBA00022989"/>
    </source>
</evidence>
<evidence type="ECO:0000256" key="4">
    <source>
        <dbReference type="ARBA" id="ARBA00023136"/>
    </source>
</evidence>
<feature type="transmembrane region" description="Helical" evidence="5">
    <location>
        <begin position="326"/>
        <end position="346"/>
    </location>
</feature>
<evidence type="ECO:0000256" key="2">
    <source>
        <dbReference type="ARBA" id="ARBA00022692"/>
    </source>
</evidence>
<dbReference type="InterPro" id="IPR036259">
    <property type="entry name" value="MFS_trans_sf"/>
</dbReference>
<dbReference type="SUPFAM" id="SSF103473">
    <property type="entry name" value="MFS general substrate transporter"/>
    <property type="match status" value="1"/>
</dbReference>
<feature type="transmembrane region" description="Helical" evidence="5">
    <location>
        <begin position="297"/>
        <end position="317"/>
    </location>
</feature>
<evidence type="ECO:0000313" key="7">
    <source>
        <dbReference type="Proteomes" id="UP001153636"/>
    </source>
</evidence>
<dbReference type="AlphaFoldDB" id="A0A9P0GH23"/>
<feature type="transmembrane region" description="Helical" evidence="5">
    <location>
        <begin position="197"/>
        <end position="217"/>
    </location>
</feature>
<dbReference type="Proteomes" id="UP001153636">
    <property type="component" value="Chromosome 4"/>
</dbReference>
<keyword evidence="7" id="KW-1185">Reference proteome</keyword>
<accession>A0A9P0GH23</accession>
<feature type="transmembrane region" description="Helical" evidence="5">
    <location>
        <begin position="418"/>
        <end position="440"/>
    </location>
</feature>
<dbReference type="GO" id="GO:0016020">
    <property type="term" value="C:membrane"/>
    <property type="evidence" value="ECO:0007669"/>
    <property type="project" value="UniProtKB-SubCell"/>
</dbReference>
<dbReference type="InterPro" id="IPR011701">
    <property type="entry name" value="MFS"/>
</dbReference>
<gene>
    <name evidence="6" type="ORF">PSYICH_LOCUS9739</name>
</gene>
<feature type="transmembrane region" description="Helical" evidence="5">
    <location>
        <begin position="385"/>
        <end position="403"/>
    </location>
</feature>
<proteinExistence type="predicted"/>
<sequence>MCRYRLTVEVPYLLFYGTCIMAGNLIINLMTFKVCYNVLGYPEVNCSRLGRYTDNETLALEQIVQPHAGLMTAVTEMVPSTIPVLLALVIGSWSDKFGRRPVLLFVLSCMTISFGINAILLLFVEINPWYLMLSTIPNMCCGGVTTFLTVTLAYLNDMSSPTTRAMRMVTFDIVQILATLWGGLSSSYILYATSYSAVYGIGCGIIAFCTIYTYFFVPESLNDVIDQKPSFASVFTWSNVTDLFRIAGKKRRYNRRYIILLIILCVMLLGFISTGETNVKTQFLRNKLGWTLTKRNVFGAWSSMVIVVTTLIVTYLLHSRLKVKEVVLIFLALISGIASSVLYATADSDTNIYVSVPVGIFSGLANPMFRTILVKMIVPGEMGKIFSLLMVLNSFCLLGSALIYQEIYNTTMTTHPEIFNYISIGLNTAVSVIVIIVMILEMRIPTEKKKIEEDLGTVSTEKLTEH</sequence>
<feature type="transmembrane region" description="Helical" evidence="5">
    <location>
        <begin position="168"/>
        <end position="191"/>
    </location>
</feature>
<feature type="transmembrane region" description="Helical" evidence="5">
    <location>
        <begin position="68"/>
        <end position="90"/>
    </location>
</feature>
<evidence type="ECO:0000313" key="6">
    <source>
        <dbReference type="EMBL" id="CAH1109505.1"/>
    </source>
</evidence>
<dbReference type="Pfam" id="PF07690">
    <property type="entry name" value="MFS_1"/>
    <property type="match status" value="1"/>
</dbReference>